<proteinExistence type="predicted"/>
<dbReference type="PANTHER" id="PTHR47540:SF2">
    <property type="entry name" value="ZN(II)2CYS6 TRANSCRIPTION FACTOR (EUROFUNG)"/>
    <property type="match status" value="1"/>
</dbReference>
<dbReference type="EMBL" id="BFAD01000001">
    <property type="protein sequence ID" value="GBE77553.1"/>
    <property type="molecule type" value="Genomic_DNA"/>
</dbReference>
<reference evidence="8 9" key="1">
    <citation type="journal article" date="2018" name="Sci. Rep.">
        <title>Genome sequence of the cauliflower mushroom Sparassis crispa (Hanabiratake) and its association with beneficial usage.</title>
        <authorList>
            <person name="Kiyama R."/>
            <person name="Furutani Y."/>
            <person name="Kawaguchi K."/>
            <person name="Nakanishi T."/>
        </authorList>
    </citation>
    <scope>NUCLEOTIDE SEQUENCE [LARGE SCALE GENOMIC DNA]</scope>
</reference>
<evidence type="ECO:0000256" key="1">
    <source>
        <dbReference type="ARBA" id="ARBA00004123"/>
    </source>
</evidence>
<dbReference type="GeneID" id="38774470"/>
<keyword evidence="5" id="KW-0539">Nucleus</keyword>
<evidence type="ECO:0000256" key="3">
    <source>
        <dbReference type="ARBA" id="ARBA00023125"/>
    </source>
</evidence>
<dbReference type="PROSITE" id="PS00463">
    <property type="entry name" value="ZN2_CY6_FUNGAL_1"/>
    <property type="match status" value="1"/>
</dbReference>
<evidence type="ECO:0000313" key="9">
    <source>
        <dbReference type="Proteomes" id="UP000287166"/>
    </source>
</evidence>
<dbReference type="AlphaFoldDB" id="A0A401G5X2"/>
<name>A0A401G5X2_9APHY</name>
<dbReference type="InterPro" id="IPR001138">
    <property type="entry name" value="Zn2Cys6_DnaBD"/>
</dbReference>
<protein>
    <recommendedName>
        <fullName evidence="7">Zn(2)-C6 fungal-type domain-containing protein</fullName>
    </recommendedName>
</protein>
<feature type="region of interest" description="Disordered" evidence="6">
    <location>
        <begin position="1"/>
        <end position="60"/>
    </location>
</feature>
<evidence type="ECO:0000256" key="6">
    <source>
        <dbReference type="SAM" id="MobiDB-lite"/>
    </source>
</evidence>
<evidence type="ECO:0000256" key="2">
    <source>
        <dbReference type="ARBA" id="ARBA00023015"/>
    </source>
</evidence>
<keyword evidence="3" id="KW-0238">DNA-binding</keyword>
<comment type="caution">
    <text evidence="8">The sequence shown here is derived from an EMBL/GenBank/DDBJ whole genome shotgun (WGS) entry which is preliminary data.</text>
</comment>
<dbReference type="Gene3D" id="4.10.240.10">
    <property type="entry name" value="Zn(2)-C6 fungal-type DNA-binding domain"/>
    <property type="match status" value="1"/>
</dbReference>
<dbReference type="GO" id="GO:0043565">
    <property type="term" value="F:sequence-specific DNA binding"/>
    <property type="evidence" value="ECO:0007669"/>
    <property type="project" value="TreeGrafter"/>
</dbReference>
<dbReference type="Pfam" id="PF00172">
    <property type="entry name" value="Zn_clus"/>
    <property type="match status" value="1"/>
</dbReference>
<evidence type="ECO:0000259" key="7">
    <source>
        <dbReference type="PROSITE" id="PS50048"/>
    </source>
</evidence>
<comment type="subcellular location">
    <subcellularLocation>
        <location evidence="1">Nucleus</location>
    </subcellularLocation>
</comment>
<dbReference type="GO" id="GO:0008270">
    <property type="term" value="F:zinc ion binding"/>
    <property type="evidence" value="ECO:0007669"/>
    <property type="project" value="InterPro"/>
</dbReference>
<dbReference type="PANTHER" id="PTHR47540">
    <property type="entry name" value="THIAMINE REPRESSIBLE GENES REGULATORY PROTEIN THI5"/>
    <property type="match status" value="1"/>
</dbReference>
<dbReference type="CDD" id="cd00067">
    <property type="entry name" value="GAL4"/>
    <property type="match status" value="1"/>
</dbReference>
<evidence type="ECO:0000256" key="5">
    <source>
        <dbReference type="ARBA" id="ARBA00023242"/>
    </source>
</evidence>
<dbReference type="STRING" id="139825.A0A401G5X2"/>
<keyword evidence="2" id="KW-0805">Transcription regulation</keyword>
<dbReference type="OrthoDB" id="1747771at2759"/>
<dbReference type="GO" id="GO:0000981">
    <property type="term" value="F:DNA-binding transcription factor activity, RNA polymerase II-specific"/>
    <property type="evidence" value="ECO:0007669"/>
    <property type="project" value="InterPro"/>
</dbReference>
<evidence type="ECO:0000256" key="4">
    <source>
        <dbReference type="ARBA" id="ARBA00023163"/>
    </source>
</evidence>
<keyword evidence="9" id="KW-1185">Reference proteome</keyword>
<keyword evidence="4" id="KW-0804">Transcription</keyword>
<feature type="domain" description="Zn(2)-C6 fungal-type" evidence="7">
    <location>
        <begin position="63"/>
        <end position="94"/>
    </location>
</feature>
<evidence type="ECO:0000313" key="8">
    <source>
        <dbReference type="EMBL" id="GBE77553.1"/>
    </source>
</evidence>
<organism evidence="8 9">
    <name type="scientific">Sparassis crispa</name>
    <dbReference type="NCBI Taxonomy" id="139825"/>
    <lineage>
        <taxon>Eukaryota</taxon>
        <taxon>Fungi</taxon>
        <taxon>Dikarya</taxon>
        <taxon>Basidiomycota</taxon>
        <taxon>Agaricomycotina</taxon>
        <taxon>Agaricomycetes</taxon>
        <taxon>Polyporales</taxon>
        <taxon>Sparassidaceae</taxon>
        <taxon>Sparassis</taxon>
    </lineage>
</organism>
<dbReference type="PROSITE" id="PS50048">
    <property type="entry name" value="ZN2_CY6_FUNGAL_2"/>
    <property type="match status" value="1"/>
</dbReference>
<dbReference type="InterPro" id="IPR036864">
    <property type="entry name" value="Zn2-C6_fun-type_DNA-bd_sf"/>
</dbReference>
<feature type="compositionally biased region" description="Polar residues" evidence="6">
    <location>
        <begin position="19"/>
        <end position="49"/>
    </location>
</feature>
<dbReference type="RefSeq" id="XP_027608466.1">
    <property type="nucleotide sequence ID" value="XM_027752665.1"/>
</dbReference>
<dbReference type="GO" id="GO:0045944">
    <property type="term" value="P:positive regulation of transcription by RNA polymerase II"/>
    <property type="evidence" value="ECO:0007669"/>
    <property type="project" value="TreeGrafter"/>
</dbReference>
<dbReference type="Proteomes" id="UP000287166">
    <property type="component" value="Unassembled WGS sequence"/>
</dbReference>
<accession>A0A401G5X2</accession>
<feature type="compositionally biased region" description="Polar residues" evidence="6">
    <location>
        <begin position="1"/>
        <end position="11"/>
    </location>
</feature>
<sequence>MSALSDASTPAQDGLPPSIDTQHLQQPQLTNDLQSQQGLQNGASPTPNGEGSRKPKAPSVRRACTACHTGKTRCSEVLPCQSCLKRGLGATCAYPDPDADNPQNQPQAQPVGFVPPMPYSAPPMQNFGHAPYYDYNTFANTSTSSFRPNKRPRNLTEEEAAAITRNFTRGDFFVGTSAPVRIDPRLPVRLTLAEGDQVHFSIGEAMV</sequence>
<dbReference type="InterPro" id="IPR051711">
    <property type="entry name" value="Stress_Response_Reg"/>
</dbReference>
<dbReference type="SMART" id="SM00066">
    <property type="entry name" value="GAL4"/>
    <property type="match status" value="1"/>
</dbReference>
<dbReference type="SUPFAM" id="SSF57701">
    <property type="entry name" value="Zn2/Cys6 DNA-binding domain"/>
    <property type="match status" value="1"/>
</dbReference>
<dbReference type="GO" id="GO:0005634">
    <property type="term" value="C:nucleus"/>
    <property type="evidence" value="ECO:0007669"/>
    <property type="project" value="UniProtKB-SubCell"/>
</dbReference>
<dbReference type="InParanoid" id="A0A401G5X2"/>
<gene>
    <name evidence="8" type="ORF">SCP_0104310</name>
</gene>